<comment type="caution">
    <text evidence="4">The sequence shown here is derived from an EMBL/GenBank/DDBJ whole genome shotgun (WGS) entry which is preliminary data.</text>
</comment>
<dbReference type="PANTHER" id="PTHR11927">
    <property type="entry name" value="GALACTOSIDE 2-L-FUCOSYLTRANSFERASE"/>
    <property type="match status" value="1"/>
</dbReference>
<evidence type="ECO:0000313" key="4">
    <source>
        <dbReference type="EMBL" id="KAA0193660.1"/>
    </source>
</evidence>
<reference evidence="4" key="1">
    <citation type="submission" date="2014-08" db="EMBL/GenBank/DDBJ databases">
        <authorList>
            <person name="Murali S."/>
            <person name="Richards S."/>
            <person name="Bandaranaike D."/>
            <person name="Bellair M."/>
            <person name="Blankenburg K."/>
            <person name="Chao H."/>
            <person name="Dinh H."/>
            <person name="Doddapaneni H."/>
            <person name="Dugan-Rocha S."/>
            <person name="Elkadiri S."/>
            <person name="Gnanaolivu R."/>
            <person name="Hughes D."/>
            <person name="Lee S."/>
            <person name="Li M."/>
            <person name="Ming W."/>
            <person name="Munidasa M."/>
            <person name="Muniz J."/>
            <person name="Nguyen L."/>
            <person name="Osuji N."/>
            <person name="Pu L.-L."/>
            <person name="Puazo M."/>
            <person name="Skinner E."/>
            <person name="Qu C."/>
            <person name="Quiroz J."/>
            <person name="Raj R."/>
            <person name="Weissenberger G."/>
            <person name="Xin Y."/>
            <person name="Zou X."/>
            <person name="Han Y."/>
            <person name="Worley K."/>
            <person name="Muzny D."/>
            <person name="Gibbs R."/>
        </authorList>
    </citation>
    <scope>NUCLEOTIDE SEQUENCE</scope>
    <source>
        <strain evidence="4">HAZT.00-mixed</strain>
        <tissue evidence="4">Whole organism</tissue>
    </source>
</reference>
<keyword evidence="2 3" id="KW-0808">Transferase</keyword>
<dbReference type="EC" id="2.4.1.-" evidence="3"/>
<dbReference type="GO" id="GO:0032580">
    <property type="term" value="C:Golgi cisterna membrane"/>
    <property type="evidence" value="ECO:0007669"/>
    <property type="project" value="UniProtKB-SubCell"/>
</dbReference>
<dbReference type="InterPro" id="IPR002516">
    <property type="entry name" value="Glyco_trans_11"/>
</dbReference>
<evidence type="ECO:0000256" key="1">
    <source>
        <dbReference type="ARBA" id="ARBA00022676"/>
    </source>
</evidence>
<reference evidence="4" key="3">
    <citation type="submission" date="2019-06" db="EMBL/GenBank/DDBJ databases">
        <authorList>
            <person name="Poynton C."/>
            <person name="Hasenbein S."/>
            <person name="Benoit J.B."/>
            <person name="Sepulveda M.S."/>
            <person name="Poelchau M.F."/>
            <person name="Murali S.C."/>
            <person name="Chen S."/>
            <person name="Glastad K.M."/>
            <person name="Werren J.H."/>
            <person name="Vineis J.H."/>
            <person name="Bowen J.L."/>
            <person name="Friedrich M."/>
            <person name="Jones J."/>
            <person name="Robertson H.M."/>
            <person name="Feyereisen R."/>
            <person name="Mechler-Hickson A."/>
            <person name="Mathers N."/>
            <person name="Lee C.E."/>
            <person name="Colbourne J.K."/>
            <person name="Biales A."/>
            <person name="Johnston J.S."/>
            <person name="Wellborn G.A."/>
            <person name="Rosendale A.J."/>
            <person name="Cridge A.G."/>
            <person name="Munoz-Torres M.C."/>
            <person name="Bain P.A."/>
            <person name="Manny A.R."/>
            <person name="Major K.M."/>
            <person name="Lambert F.N."/>
            <person name="Vulpe C.D."/>
            <person name="Tuck P."/>
            <person name="Blalock B.J."/>
            <person name="Lin Y.-Y."/>
            <person name="Smith M.E."/>
            <person name="Ochoa-Acuna H."/>
            <person name="Chen M.-J.M."/>
            <person name="Childers C.P."/>
            <person name="Qu J."/>
            <person name="Dugan S."/>
            <person name="Lee S.L."/>
            <person name="Chao H."/>
            <person name="Dinh H."/>
            <person name="Han Y."/>
            <person name="Doddapaneni H."/>
            <person name="Worley K.C."/>
            <person name="Muzny D.M."/>
            <person name="Gibbs R.A."/>
            <person name="Richards S."/>
        </authorList>
    </citation>
    <scope>NUCLEOTIDE SEQUENCE</scope>
    <source>
        <strain evidence="4">HAZT.00-mixed</strain>
        <tissue evidence="4">Whole organism</tissue>
    </source>
</reference>
<reference evidence="4" key="2">
    <citation type="journal article" date="2018" name="Environ. Sci. Technol.">
        <title>The Toxicogenome of Hyalella azteca: A Model for Sediment Ecotoxicology and Evolutionary Toxicology.</title>
        <authorList>
            <person name="Poynton H.C."/>
            <person name="Hasenbein S."/>
            <person name="Benoit J.B."/>
            <person name="Sepulveda M.S."/>
            <person name="Poelchau M.F."/>
            <person name="Hughes D.S.T."/>
            <person name="Murali S.C."/>
            <person name="Chen S."/>
            <person name="Glastad K.M."/>
            <person name="Goodisman M.A.D."/>
            <person name="Werren J.H."/>
            <person name="Vineis J.H."/>
            <person name="Bowen J.L."/>
            <person name="Friedrich M."/>
            <person name="Jones J."/>
            <person name="Robertson H.M."/>
            <person name="Feyereisen R."/>
            <person name="Mechler-Hickson A."/>
            <person name="Mathers N."/>
            <person name="Lee C.E."/>
            <person name="Colbourne J.K."/>
            <person name="Biales A."/>
            <person name="Johnston J.S."/>
            <person name="Wellborn G.A."/>
            <person name="Rosendale A.J."/>
            <person name="Cridge A.G."/>
            <person name="Munoz-Torres M.C."/>
            <person name="Bain P.A."/>
            <person name="Manny A.R."/>
            <person name="Major K.M."/>
            <person name="Lambert F.N."/>
            <person name="Vulpe C.D."/>
            <person name="Tuck P."/>
            <person name="Blalock B.J."/>
            <person name="Lin Y.Y."/>
            <person name="Smith M.E."/>
            <person name="Ochoa-Acuna H."/>
            <person name="Chen M.M."/>
            <person name="Childers C.P."/>
            <person name="Qu J."/>
            <person name="Dugan S."/>
            <person name="Lee S.L."/>
            <person name="Chao H."/>
            <person name="Dinh H."/>
            <person name="Han Y."/>
            <person name="Doddapaneni H."/>
            <person name="Worley K.C."/>
            <person name="Muzny D.M."/>
            <person name="Gibbs R.A."/>
            <person name="Richards S."/>
        </authorList>
    </citation>
    <scope>NUCLEOTIDE SEQUENCE</scope>
    <source>
        <strain evidence="4">HAZT.00-mixed</strain>
        <tissue evidence="4">Whole organism</tissue>
    </source>
</reference>
<organism evidence="4">
    <name type="scientific">Hyalella azteca</name>
    <name type="common">Amphipod</name>
    <dbReference type="NCBI Taxonomy" id="294128"/>
    <lineage>
        <taxon>Eukaryota</taxon>
        <taxon>Metazoa</taxon>
        <taxon>Ecdysozoa</taxon>
        <taxon>Arthropoda</taxon>
        <taxon>Crustacea</taxon>
        <taxon>Multicrustacea</taxon>
        <taxon>Malacostraca</taxon>
        <taxon>Eumalacostraca</taxon>
        <taxon>Peracarida</taxon>
        <taxon>Amphipoda</taxon>
        <taxon>Senticaudata</taxon>
        <taxon>Talitrida</taxon>
        <taxon>Talitroidea</taxon>
        <taxon>Hyalellidae</taxon>
        <taxon>Hyalella</taxon>
    </lineage>
</organism>
<dbReference type="GO" id="GO:0005975">
    <property type="term" value="P:carbohydrate metabolic process"/>
    <property type="evidence" value="ECO:0007669"/>
    <property type="project" value="InterPro"/>
</dbReference>
<comment type="subcellular location">
    <subcellularLocation>
        <location evidence="3">Golgi apparatus</location>
        <location evidence="3">Golgi stack membrane</location>
        <topology evidence="3">Single-pass type II membrane protein</topology>
    </subcellularLocation>
</comment>
<keyword evidence="3" id="KW-0325">Glycoprotein</keyword>
<keyword evidence="3" id="KW-0812">Transmembrane</keyword>
<accession>A0A6A0H185</accession>
<keyword evidence="3" id="KW-0333">Golgi apparatus</keyword>
<protein>
    <recommendedName>
        <fullName evidence="3">L-Fucosyltransferase</fullName>
        <ecNumber evidence="3">2.4.1.-</ecNumber>
    </recommendedName>
</protein>
<keyword evidence="3" id="KW-0735">Signal-anchor</keyword>
<proteinExistence type="inferred from homology"/>
<keyword evidence="1 3" id="KW-0328">Glycosyltransferase</keyword>
<comment type="pathway">
    <text evidence="3">Protein modification; protein glycosylation.</text>
</comment>
<dbReference type="Pfam" id="PF01531">
    <property type="entry name" value="Glyco_transf_11"/>
    <property type="match status" value="1"/>
</dbReference>
<gene>
    <name evidence="4" type="ORF">HAZT_HAZT008128</name>
</gene>
<dbReference type="AlphaFoldDB" id="A0A6A0H185"/>
<dbReference type="PANTHER" id="PTHR11927:SF9">
    <property type="entry name" value="L-FUCOSYLTRANSFERASE"/>
    <property type="match status" value="1"/>
</dbReference>
<sequence>MVRRGDEWCVVVMNGASWGRMVRLGDEWCVLVTNGTAAEDMCLLALCHHRIMTFGTFGFWAGYLGRGTTLYPDLEYPDAPYMLTRARYTHARVTSFIPVPFYPQR</sequence>
<evidence type="ECO:0000256" key="3">
    <source>
        <dbReference type="RuleBase" id="RU363129"/>
    </source>
</evidence>
<evidence type="ECO:0000256" key="2">
    <source>
        <dbReference type="ARBA" id="ARBA00022679"/>
    </source>
</evidence>
<dbReference type="GO" id="GO:0008107">
    <property type="term" value="F:galactoside 2-alpha-L-fucosyltransferase activity"/>
    <property type="evidence" value="ECO:0007669"/>
    <property type="project" value="InterPro"/>
</dbReference>
<dbReference type="Proteomes" id="UP000711488">
    <property type="component" value="Unassembled WGS sequence"/>
</dbReference>
<dbReference type="EMBL" id="JQDR03010827">
    <property type="protein sequence ID" value="KAA0193660.1"/>
    <property type="molecule type" value="Genomic_DNA"/>
</dbReference>
<name>A0A6A0H185_HYAAZ</name>
<dbReference type="UniPathway" id="UPA00378"/>
<comment type="similarity">
    <text evidence="3">Belongs to the glycosyltransferase 11 family.</text>
</comment>